<feature type="region of interest" description="Disordered" evidence="11">
    <location>
        <begin position="808"/>
        <end position="847"/>
    </location>
</feature>
<dbReference type="Gene3D" id="2.120.10.90">
    <property type="entry name" value="DNA gyrase/topoisomerase IV, subunit A, C-terminal"/>
    <property type="match status" value="1"/>
</dbReference>
<evidence type="ECO:0000256" key="7">
    <source>
        <dbReference type="ARBA" id="ARBA00023125"/>
    </source>
</evidence>
<dbReference type="SMART" id="SM00434">
    <property type="entry name" value="TOP4c"/>
    <property type="match status" value="1"/>
</dbReference>
<dbReference type="FunFam" id="3.30.1360.40:FF:000002">
    <property type="entry name" value="DNA gyrase subunit A"/>
    <property type="match status" value="1"/>
</dbReference>
<dbReference type="GO" id="GO:0005737">
    <property type="term" value="C:cytoplasm"/>
    <property type="evidence" value="ECO:0007669"/>
    <property type="project" value="UniProtKB-SubCell"/>
</dbReference>
<dbReference type="Proteomes" id="UP000028542">
    <property type="component" value="Unassembled WGS sequence"/>
</dbReference>
<evidence type="ECO:0000256" key="6">
    <source>
        <dbReference type="ARBA" id="ARBA00023029"/>
    </source>
</evidence>
<evidence type="ECO:0000259" key="12">
    <source>
        <dbReference type="PROSITE" id="PS52040"/>
    </source>
</evidence>
<evidence type="ECO:0000256" key="9">
    <source>
        <dbReference type="HAMAP-Rule" id="MF_01897"/>
    </source>
</evidence>
<dbReference type="PANTHER" id="PTHR43493:SF5">
    <property type="entry name" value="DNA GYRASE SUBUNIT A, CHLOROPLASTIC_MITOCHONDRIAL"/>
    <property type="match status" value="1"/>
</dbReference>
<comment type="similarity">
    <text evidence="2 9">Belongs to the type II topoisomerase GyrA/ParC subunit family.</text>
</comment>
<evidence type="ECO:0000256" key="8">
    <source>
        <dbReference type="ARBA" id="ARBA00023235"/>
    </source>
</evidence>
<evidence type="ECO:0000256" key="3">
    <source>
        <dbReference type="ARBA" id="ARBA00022490"/>
    </source>
</evidence>
<dbReference type="PROSITE" id="PS52040">
    <property type="entry name" value="TOPO_IIA"/>
    <property type="match status" value="1"/>
</dbReference>
<keyword evidence="8 9" id="KW-0413">Isomerase</keyword>
<dbReference type="FunFam" id="3.90.199.10:FF:000001">
    <property type="entry name" value="DNA gyrase subunit A"/>
    <property type="match status" value="1"/>
</dbReference>
<dbReference type="GO" id="GO:0003677">
    <property type="term" value="F:DNA binding"/>
    <property type="evidence" value="ECO:0007669"/>
    <property type="project" value="UniProtKB-UniRule"/>
</dbReference>
<evidence type="ECO:0000313" key="13">
    <source>
        <dbReference type="EMBL" id="KEZ84936.1"/>
    </source>
</evidence>
<evidence type="ECO:0000256" key="4">
    <source>
        <dbReference type="ARBA" id="ARBA00022741"/>
    </source>
</evidence>
<keyword evidence="5 9" id="KW-0067">ATP-binding</keyword>
<dbReference type="InterPro" id="IPR005743">
    <property type="entry name" value="GyrA"/>
</dbReference>
<dbReference type="InterPro" id="IPR006691">
    <property type="entry name" value="GyrA/parC_rep"/>
</dbReference>
<gene>
    <name evidence="9" type="primary">gyrA</name>
    <name evidence="13" type="ORF">IO99_17505</name>
</gene>
<keyword evidence="6 9" id="KW-0799">Topoisomerase</keyword>
<comment type="catalytic activity">
    <reaction evidence="1 9 10">
        <text>ATP-dependent breakage, passage and rejoining of double-stranded DNA.</text>
        <dbReference type="EC" id="5.6.2.2"/>
    </reaction>
</comment>
<dbReference type="SUPFAM" id="SSF101904">
    <property type="entry name" value="GyrA/ParC C-terminal domain-like"/>
    <property type="match status" value="1"/>
</dbReference>
<dbReference type="GO" id="GO:0005524">
    <property type="term" value="F:ATP binding"/>
    <property type="evidence" value="ECO:0007669"/>
    <property type="project" value="UniProtKB-UniRule"/>
</dbReference>
<dbReference type="NCBIfam" id="NF004044">
    <property type="entry name" value="PRK05561.1"/>
    <property type="match status" value="1"/>
</dbReference>
<dbReference type="FunFam" id="2.120.10.90:FF:000004">
    <property type="entry name" value="DNA gyrase subunit A"/>
    <property type="match status" value="1"/>
</dbReference>
<dbReference type="EMBL" id="JPMD01000051">
    <property type="protein sequence ID" value="KEZ84936.1"/>
    <property type="molecule type" value="Genomic_DNA"/>
</dbReference>
<dbReference type="Pfam" id="PF00521">
    <property type="entry name" value="DNA_topoisoIV"/>
    <property type="match status" value="1"/>
</dbReference>
<comment type="subunit">
    <text evidence="9">Heterotetramer, composed of two GyrA and two GyrB chains. In the heterotetramer, GyrA contains the active site tyrosine that forms a transient covalent intermediate with DNA, while GyrB binds cofactors and catalyzes ATP hydrolysis.</text>
</comment>
<keyword evidence="4 9" id="KW-0547">Nucleotide-binding</keyword>
<organism evidence="13 14">
    <name type="scientific">Clostridium sulfidigenes</name>
    <dbReference type="NCBI Taxonomy" id="318464"/>
    <lineage>
        <taxon>Bacteria</taxon>
        <taxon>Bacillati</taxon>
        <taxon>Bacillota</taxon>
        <taxon>Clostridia</taxon>
        <taxon>Eubacteriales</taxon>
        <taxon>Clostridiaceae</taxon>
        <taxon>Clostridium</taxon>
    </lineage>
</organism>
<protein>
    <recommendedName>
        <fullName evidence="9">DNA gyrase subunit A</fullName>
        <ecNumber evidence="9">5.6.2.2</ecNumber>
    </recommendedName>
</protein>
<dbReference type="NCBIfam" id="NF004043">
    <property type="entry name" value="PRK05560.1"/>
    <property type="match status" value="1"/>
</dbReference>
<dbReference type="CDD" id="cd00187">
    <property type="entry name" value="TOP4c"/>
    <property type="match status" value="1"/>
</dbReference>
<feature type="active site" description="O-(5'-phospho-DNA)-tyrosine intermediate" evidence="9 10">
    <location>
        <position position="121"/>
    </location>
</feature>
<dbReference type="InterPro" id="IPR050220">
    <property type="entry name" value="Type_II_DNA_Topoisomerases"/>
</dbReference>
<evidence type="ECO:0000256" key="1">
    <source>
        <dbReference type="ARBA" id="ARBA00000185"/>
    </source>
</evidence>
<feature type="short sequence motif" description="GyrA-box" evidence="9">
    <location>
        <begin position="523"/>
        <end position="529"/>
    </location>
</feature>
<name>A0A084J7K2_9CLOT</name>
<dbReference type="InterPro" id="IPR013758">
    <property type="entry name" value="Topo_IIA_A/C_ab"/>
</dbReference>
<dbReference type="GO" id="GO:0006261">
    <property type="term" value="P:DNA-templated DNA replication"/>
    <property type="evidence" value="ECO:0007669"/>
    <property type="project" value="UniProtKB-UniRule"/>
</dbReference>
<evidence type="ECO:0000256" key="10">
    <source>
        <dbReference type="PROSITE-ProRule" id="PRU01384"/>
    </source>
</evidence>
<dbReference type="InterPro" id="IPR013760">
    <property type="entry name" value="Topo_IIA-like_dom_sf"/>
</dbReference>
<evidence type="ECO:0000256" key="11">
    <source>
        <dbReference type="SAM" id="MobiDB-lite"/>
    </source>
</evidence>
<dbReference type="HAMAP" id="MF_01897">
    <property type="entry name" value="GyrA"/>
    <property type="match status" value="1"/>
</dbReference>
<comment type="subcellular location">
    <subcellularLocation>
        <location evidence="9">Cytoplasm</location>
    </subcellularLocation>
</comment>
<feature type="compositionally biased region" description="Acidic residues" evidence="11">
    <location>
        <begin position="831"/>
        <end position="847"/>
    </location>
</feature>
<dbReference type="Gene3D" id="1.10.268.10">
    <property type="entry name" value="Topoisomerase, domain 3"/>
    <property type="match status" value="1"/>
</dbReference>
<dbReference type="GO" id="GO:0034335">
    <property type="term" value="F:DNA negative supercoiling activity"/>
    <property type="evidence" value="ECO:0007669"/>
    <property type="project" value="UniProtKB-ARBA"/>
</dbReference>
<dbReference type="InterPro" id="IPR035516">
    <property type="entry name" value="Gyrase/topoIV_suA_C"/>
</dbReference>
<dbReference type="SUPFAM" id="SSF56719">
    <property type="entry name" value="Type II DNA topoisomerase"/>
    <property type="match status" value="1"/>
</dbReference>
<dbReference type="Gene3D" id="3.90.199.10">
    <property type="entry name" value="Topoisomerase II, domain 5"/>
    <property type="match status" value="1"/>
</dbReference>
<dbReference type="GO" id="GO:0006265">
    <property type="term" value="P:DNA topological change"/>
    <property type="evidence" value="ECO:0007669"/>
    <property type="project" value="UniProtKB-UniRule"/>
</dbReference>
<dbReference type="PANTHER" id="PTHR43493">
    <property type="entry name" value="DNA GYRASE/TOPOISOMERASE SUBUNIT A"/>
    <property type="match status" value="1"/>
</dbReference>
<dbReference type="Pfam" id="PF03989">
    <property type="entry name" value="DNA_gyraseA_C"/>
    <property type="match status" value="6"/>
</dbReference>
<dbReference type="NCBIfam" id="TIGR01063">
    <property type="entry name" value="gyrA"/>
    <property type="match status" value="1"/>
</dbReference>
<comment type="caution">
    <text evidence="13">The sequence shown here is derived from an EMBL/GenBank/DDBJ whole genome shotgun (WGS) entry which is preliminary data.</text>
</comment>
<dbReference type="InterPro" id="IPR002205">
    <property type="entry name" value="Topo_IIA_dom_A"/>
</dbReference>
<keyword evidence="7 9" id="KW-0238">DNA-binding</keyword>
<evidence type="ECO:0000313" key="14">
    <source>
        <dbReference type="Proteomes" id="UP000028542"/>
    </source>
</evidence>
<dbReference type="GO" id="GO:0005694">
    <property type="term" value="C:chromosome"/>
    <property type="evidence" value="ECO:0007669"/>
    <property type="project" value="InterPro"/>
</dbReference>
<evidence type="ECO:0000256" key="5">
    <source>
        <dbReference type="ARBA" id="ARBA00022840"/>
    </source>
</evidence>
<dbReference type="STRING" id="318464.IO99_17505"/>
<dbReference type="InterPro" id="IPR013757">
    <property type="entry name" value="Topo_IIA_A_a_sf"/>
</dbReference>
<dbReference type="FunFam" id="1.10.268.10:FF:000001">
    <property type="entry name" value="DNA gyrase subunit A"/>
    <property type="match status" value="1"/>
</dbReference>
<comment type="miscellaneous">
    <text evidence="9">Few gyrases are as efficient as E.coli at forming negative supercoils. Not all organisms have 2 type II topoisomerases; in organisms with a single type II topoisomerase this enzyme also has to decatenate newly replicated chromosomes.</text>
</comment>
<accession>A0A084J7K2</accession>
<comment type="function">
    <text evidence="9">A type II topoisomerase that negatively supercoils closed circular double-stranded (ds) DNA in an ATP-dependent manner to modulate DNA topology and maintain chromosomes in an underwound state. Negative supercoiling favors strand separation, and DNA replication, transcription, recombination and repair, all of which involve strand separation. Also able to catalyze the interconversion of other topological isomers of dsDNA rings, including catenanes and knotted rings. Type II topoisomerases break and join 2 DNA strands simultaneously in an ATP-dependent manner.</text>
</comment>
<dbReference type="eggNOG" id="COG0188">
    <property type="taxonomic scope" value="Bacteria"/>
</dbReference>
<dbReference type="RefSeq" id="WP_035135500.1">
    <property type="nucleotide sequence ID" value="NZ_JPMD01000051.1"/>
</dbReference>
<feature type="domain" description="Topo IIA-type catalytic" evidence="12">
    <location>
        <begin position="33"/>
        <end position="496"/>
    </location>
</feature>
<reference evidence="13 14" key="1">
    <citation type="submission" date="2014-07" db="EMBL/GenBank/DDBJ databases">
        <title>Draft genome of Clostridium sulfidigenes 113A isolated from sediments associated with methane hydrate from Krishna Godavari basin.</title>
        <authorList>
            <person name="Honkalas V.S."/>
            <person name="Dabir A.P."/>
            <person name="Arora P."/>
            <person name="Dhakephalkar P.K."/>
        </authorList>
    </citation>
    <scope>NUCLEOTIDE SEQUENCE [LARGE SCALE GENOMIC DNA]</scope>
    <source>
        <strain evidence="13 14">113A</strain>
    </source>
</reference>
<keyword evidence="14" id="KW-1185">Reference proteome</keyword>
<dbReference type="Gene3D" id="3.30.1360.40">
    <property type="match status" value="1"/>
</dbReference>
<dbReference type="GO" id="GO:0009330">
    <property type="term" value="C:DNA topoisomerase type II (double strand cut, ATP-hydrolyzing) complex"/>
    <property type="evidence" value="ECO:0007669"/>
    <property type="project" value="TreeGrafter"/>
</dbReference>
<evidence type="ECO:0000256" key="2">
    <source>
        <dbReference type="ARBA" id="ARBA00008263"/>
    </source>
</evidence>
<dbReference type="EC" id="5.6.2.2" evidence="9"/>
<sequence length="847" mass="95152">MDTIDKIIPVDIEKEMKKSYIDYAMSVIVGRALPDVRDGLKPVHRRILYSMHELGITYEKGYRKCARIVGDVLGKYHPHGDSSVYDALVRMAQSFSIRYMLVDGHGNFGSVDGDGAAAMRYTEAKMSKITSQMLRDINKETVDFKPNFDGEEKEPEVLPARFPTLLVNGSSGIAVGMATNIPPHNLTEVINAVIMLIDNPDVTVSDFMSEIKGPDFPTGGIILGKSGIRSAYETGRGKVLVRSKAEIEEHKGRNRIIVTEIPYMVNKANLIESIANLVKEKKIDGISDLRDESDRDGMRIVIELKRDANANVVLNRLYKHTKMQDTFGIIMLALVDNEPKVLNLKQILTHYLNHQRDVITRRTIFDLDKANARAHILEGLRIALDHIDAVISLIRASKTTQEAKEGLIEKFNLSEKQAQAILDLKLQRLTGLERDKIEDEYNELMKTIAYLQSILNSEEILLNIIKDELVEIKTKYGDDRRTLIEKNPYSFEDEDLIDDDDIVITLTHGGYIKRLPADTYNAQKRGGRGIQGVTTKEDDFVEHILITPTLNNILFFTNKGKVYKLKGYEIPEGGRTAKGTNIVNMLPLDPDENIQAVMSIRTFDSDNYLLMGTKSGMVKKTSLDKFENIRKNGLNAINLKEDDEIVGVRITKGDDEVLFVTKYGYSIRFSEKEVRNMGRTTTGVKAITLRDDDIAVSMIIAKPDEELLVISEKGFGKRTAIENYTLQRRGGKGIKTYKISEKTGNVVSARVVRDVDEIMLINSNGIIIRINVSDISTTSRNAMGVTLMKTGEDVNIVAVAKINYNSEEEKNEDKQMSIDGIVDNENNLSENLDESDDLEESDDKTLE</sequence>
<dbReference type="AlphaFoldDB" id="A0A084J7K2"/>
<proteinExistence type="inferred from homology"/>
<keyword evidence="3 9" id="KW-0963">Cytoplasm</keyword>